<dbReference type="SUPFAM" id="SSF55781">
    <property type="entry name" value="GAF domain-like"/>
    <property type="match status" value="1"/>
</dbReference>
<dbReference type="EMBL" id="LPXO01000005">
    <property type="protein sequence ID" value="KUF10958.1"/>
    <property type="molecule type" value="Genomic_DNA"/>
</dbReference>
<gene>
    <name evidence="2" type="ORF">AVJ23_11050</name>
</gene>
<dbReference type="Proteomes" id="UP000054396">
    <property type="component" value="Unassembled WGS sequence"/>
</dbReference>
<dbReference type="OrthoDB" id="7066078at2"/>
<comment type="caution">
    <text evidence="2">The sequence shown here is derived from an EMBL/GenBank/DDBJ whole genome shotgun (WGS) entry which is preliminary data.</text>
</comment>
<dbReference type="Pfam" id="PF01590">
    <property type="entry name" value="GAF"/>
    <property type="match status" value="1"/>
</dbReference>
<keyword evidence="3" id="KW-1185">Reference proteome</keyword>
<proteinExistence type="predicted"/>
<organism evidence="2 3">
    <name type="scientific">Pseudoponticoccus marisrubri</name>
    <dbReference type="NCBI Taxonomy" id="1685382"/>
    <lineage>
        <taxon>Bacteria</taxon>
        <taxon>Pseudomonadati</taxon>
        <taxon>Pseudomonadota</taxon>
        <taxon>Alphaproteobacteria</taxon>
        <taxon>Rhodobacterales</taxon>
        <taxon>Roseobacteraceae</taxon>
        <taxon>Pseudoponticoccus</taxon>
    </lineage>
</organism>
<dbReference type="InterPro" id="IPR029016">
    <property type="entry name" value="GAF-like_dom_sf"/>
</dbReference>
<dbReference type="RefSeq" id="WP_058862243.1">
    <property type="nucleotide sequence ID" value="NZ_LPXO01000005.1"/>
</dbReference>
<evidence type="ECO:0000259" key="1">
    <source>
        <dbReference type="Pfam" id="PF01590"/>
    </source>
</evidence>
<sequence>MSFDDRLAAARTPDDAWRALQDLVKGSVGAKLFTIMTVDMEAMQARRAYSSDPENYPAAGTKPITPNRWLDHVHGKGQTFVANTLAEIDTVFPDAELIGRLGCGSVINLPITEGGQLVATMNILHEEQHYTPERVAETERDLSGPAHAAYARARSLGPLL</sequence>
<dbReference type="InterPro" id="IPR003018">
    <property type="entry name" value="GAF"/>
</dbReference>
<evidence type="ECO:0000313" key="2">
    <source>
        <dbReference type="EMBL" id="KUF10958.1"/>
    </source>
</evidence>
<dbReference type="STRING" id="1685382.AVJ23_11050"/>
<accession>A0A0W7WK73</accession>
<protein>
    <recommendedName>
        <fullName evidence="1">GAF domain-containing protein</fullName>
    </recommendedName>
</protein>
<dbReference type="AlphaFoldDB" id="A0A0W7WK73"/>
<feature type="domain" description="GAF" evidence="1">
    <location>
        <begin position="64"/>
        <end position="135"/>
    </location>
</feature>
<reference evidence="2 3" key="1">
    <citation type="submission" date="2015-12" db="EMBL/GenBank/DDBJ databases">
        <authorList>
            <person name="Shamseldin A."/>
            <person name="Moawad H."/>
            <person name="Abd El-Rahim W.M."/>
            <person name="Sadowsky M.J."/>
        </authorList>
    </citation>
    <scope>NUCLEOTIDE SEQUENCE [LARGE SCALE GENOMIC DNA]</scope>
    <source>
        <strain evidence="2 3">SJ5A-1</strain>
    </source>
</reference>
<evidence type="ECO:0000313" key="3">
    <source>
        <dbReference type="Proteomes" id="UP000054396"/>
    </source>
</evidence>
<dbReference type="Gene3D" id="3.30.450.40">
    <property type="match status" value="1"/>
</dbReference>
<name>A0A0W7WK73_9RHOB</name>